<dbReference type="PANTHER" id="PTHR13808:SF53">
    <property type="entry name" value="HISTONE ACETYLTRANSFERASE HAC2"/>
    <property type="match status" value="1"/>
</dbReference>
<proteinExistence type="predicted"/>
<organism evidence="19 20">
    <name type="scientific">Morus notabilis</name>
    <dbReference type="NCBI Taxonomy" id="981085"/>
    <lineage>
        <taxon>Eukaryota</taxon>
        <taxon>Viridiplantae</taxon>
        <taxon>Streptophyta</taxon>
        <taxon>Embryophyta</taxon>
        <taxon>Tracheophyta</taxon>
        <taxon>Spermatophyta</taxon>
        <taxon>Magnoliopsida</taxon>
        <taxon>eudicotyledons</taxon>
        <taxon>Gunneridae</taxon>
        <taxon>Pentapetalae</taxon>
        <taxon>rosids</taxon>
        <taxon>fabids</taxon>
        <taxon>Rosales</taxon>
        <taxon>Moraceae</taxon>
        <taxon>Moreae</taxon>
        <taxon>Morus</taxon>
    </lineage>
</organism>
<sequence length="1108" mass="127314">MPEQNSSEFDELEFRNLPHLYQPDGNGSRNWPRDPAVSRHRDSVRRKIADFLSVKTSYGMQQREFLVTSLEVDLFMQASSKEEYANPETLNDRLEFLLQCKHNAAEGQDKNATFIILDPPSPSGMEMATSETPHQPLVHNRLDGNSTRMLSLLIDEPVCEQGCKDKHQLDLKSSNGVWNFSEFQDSAKANFNKSDRDLLPYPKRTKLENSCLVAPLKNHTCSSKPPPSIDDEAMEKEFRESFTKSTQYSVSLGKIRRNDAHDYIRKTSEPAMTREPMDIELTSGNNTRVNVKEISDILPFKSSPKELGVDCVASETQMRAMSIQTQSELKAEHEKEENTGKPSIKAHTIIEDLTTEQIKEHIKYLRQWTDQDFLDKNIQEIDKNACTLCGKCCILLAPKTIYCSSCSVPVKRNANYYYSTRKENSPQYYFCTKCHKLSQGREIFVHGICILKETLHRGKNDSEFEESWVQCDKCESWQHQTCGLFDGKINSGANIEYKCPKCWLKEKESRDYKLSTKNVVFSAKDLPRTKFSDHIEERLFRRLKQERKERAKVAGKCFNEVAGAEDLTVRVVLSMREKMIVKKQLLDILEDESYPTEFPYTSKKIGGVDVCLFSMYVQEFGSECGKPNQRCVYISYLDSIKYFRPVIGTSTGEALRTFAFHEILLGYLDHVKKRGFATCYIWACPPIKGDDFFFYCHPETQKIPKSDKLRQWYHSMLKKAENEEIVVNHTNLYDHFFIQHKQAKCKITAARLPYFDGDYWSGAVEYVIKDIEKESKKKTKKEMAKATLKSMGQTNSSSALNDILLMQKLGQNILPFKKDFIVIHLQFVCTHCYEPILSGKRWFCNQCKEFNLCERCHVVEQDLHSNETHTSAKGEQHFLSQALTDVTLDTKDEDVILDSELYENRNKFLSFCRDNHYQFDSLRRAKHSSMMMLYHLRHLIPPTVETGSCHIHKSTQQSSAVSLEEGSEVELSESLIKKLLRLMEHAKRCRGTKEEPCASKHCYNLRRMFTHAKMCTVRVNGGCTICKKGSEEIFRIKMLDFTQKAAVAEAQMDEGVFQQIKLKTEVGLLENFRGWAAASQPGPSPVRPKAGFSPCSARPRPAKKPSSP</sequence>
<dbReference type="PROSITE" id="PS51727">
    <property type="entry name" value="CBP_P300_HAT"/>
    <property type="match status" value="1"/>
</dbReference>
<evidence type="ECO:0000256" key="6">
    <source>
        <dbReference type="ARBA" id="ARBA00022771"/>
    </source>
</evidence>
<dbReference type="PANTHER" id="PTHR13808">
    <property type="entry name" value="CBP/P300-RELATED"/>
    <property type="match status" value="1"/>
</dbReference>
<dbReference type="Pfam" id="PF00628">
    <property type="entry name" value="PHD"/>
    <property type="match status" value="1"/>
</dbReference>
<accession>W9R5H0</accession>
<comment type="catalytic activity">
    <reaction evidence="14">
        <text>L-lysyl-[protein] + acetyl-CoA = N(6)-acetyl-L-lysyl-[protein] + CoA + H(+)</text>
        <dbReference type="Rhea" id="RHEA:45948"/>
        <dbReference type="Rhea" id="RHEA-COMP:9752"/>
        <dbReference type="Rhea" id="RHEA-COMP:10731"/>
        <dbReference type="ChEBI" id="CHEBI:15378"/>
        <dbReference type="ChEBI" id="CHEBI:29969"/>
        <dbReference type="ChEBI" id="CHEBI:57287"/>
        <dbReference type="ChEBI" id="CHEBI:57288"/>
        <dbReference type="ChEBI" id="CHEBI:61930"/>
        <dbReference type="EC" id="2.3.1.48"/>
    </reaction>
</comment>
<keyword evidence="13" id="KW-0012">Acyltransferase</keyword>
<evidence type="ECO:0000259" key="18">
    <source>
        <dbReference type="PROSITE" id="PS51727"/>
    </source>
</evidence>
<comment type="subcellular location">
    <subcellularLocation>
        <location evidence="2">Nucleus</location>
    </subcellularLocation>
</comment>
<keyword evidence="4 19" id="KW-0808">Transferase</keyword>
<evidence type="ECO:0000256" key="9">
    <source>
        <dbReference type="ARBA" id="ARBA00023015"/>
    </source>
</evidence>
<dbReference type="Gene3D" id="3.30.40.10">
    <property type="entry name" value="Zinc/RING finger domain, C3HC4 (zinc finger)"/>
    <property type="match status" value="1"/>
</dbReference>
<evidence type="ECO:0000256" key="15">
    <source>
        <dbReference type="PROSITE-ProRule" id="PRU00228"/>
    </source>
</evidence>
<dbReference type="EMBL" id="KE344618">
    <property type="protein sequence ID" value="EXB72260.1"/>
    <property type="molecule type" value="Genomic_DNA"/>
</dbReference>
<dbReference type="GO" id="GO:0008270">
    <property type="term" value="F:zinc ion binding"/>
    <property type="evidence" value="ECO:0007669"/>
    <property type="project" value="UniProtKB-KW"/>
</dbReference>
<evidence type="ECO:0000256" key="8">
    <source>
        <dbReference type="ARBA" id="ARBA00022853"/>
    </source>
</evidence>
<evidence type="ECO:0000256" key="7">
    <source>
        <dbReference type="ARBA" id="ARBA00022833"/>
    </source>
</evidence>
<evidence type="ECO:0000256" key="3">
    <source>
        <dbReference type="ARBA" id="ARBA00013184"/>
    </source>
</evidence>
<dbReference type="InterPro" id="IPR000197">
    <property type="entry name" value="Znf_TAZ"/>
</dbReference>
<dbReference type="SMART" id="SM00551">
    <property type="entry name" value="ZnF_TAZ"/>
    <property type="match status" value="1"/>
</dbReference>
<dbReference type="InterPro" id="IPR019786">
    <property type="entry name" value="Zinc_finger_PHD-type_CS"/>
</dbReference>
<dbReference type="GO" id="GO:0005667">
    <property type="term" value="C:transcription regulator complex"/>
    <property type="evidence" value="ECO:0007669"/>
    <property type="project" value="TreeGrafter"/>
</dbReference>
<keyword evidence="20" id="KW-1185">Reference proteome</keyword>
<dbReference type="PROSITE" id="PS50135">
    <property type="entry name" value="ZF_ZZ_2"/>
    <property type="match status" value="1"/>
</dbReference>
<dbReference type="InterPro" id="IPR031162">
    <property type="entry name" value="CBP_P300_HAT"/>
</dbReference>
<dbReference type="SUPFAM" id="SSF57903">
    <property type="entry name" value="FYVE/PHD zinc finger"/>
    <property type="match status" value="1"/>
</dbReference>
<comment type="function">
    <text evidence="1">Acetyltransferase enzyme. Acetylates histones, giving a specific tag for transcriptional activation.</text>
</comment>
<dbReference type="GO" id="GO:0005634">
    <property type="term" value="C:nucleus"/>
    <property type="evidence" value="ECO:0007669"/>
    <property type="project" value="UniProtKB-SubCell"/>
</dbReference>
<keyword evidence="11" id="KW-0804">Transcription</keyword>
<keyword evidence="6 15" id="KW-0863">Zinc-finger</keyword>
<keyword evidence="10" id="KW-0010">Activator</keyword>
<dbReference type="SUPFAM" id="SSF57850">
    <property type="entry name" value="RING/U-box"/>
    <property type="match status" value="1"/>
</dbReference>
<dbReference type="PROSITE" id="PS01359">
    <property type="entry name" value="ZF_PHD_1"/>
    <property type="match status" value="1"/>
</dbReference>
<evidence type="ECO:0000256" key="5">
    <source>
        <dbReference type="ARBA" id="ARBA00022723"/>
    </source>
</evidence>
<dbReference type="Pfam" id="PF08214">
    <property type="entry name" value="HAT_KAT11"/>
    <property type="match status" value="1"/>
</dbReference>
<keyword evidence="9" id="KW-0805">Transcription regulation</keyword>
<dbReference type="Gene3D" id="1.20.1020.10">
    <property type="entry name" value="TAZ domain"/>
    <property type="match status" value="1"/>
</dbReference>
<keyword evidence="12" id="KW-0539">Nucleus</keyword>
<feature type="region of interest" description="Disordered" evidence="16">
    <location>
        <begin position="20"/>
        <end position="39"/>
    </location>
</feature>
<dbReference type="InterPro" id="IPR013083">
    <property type="entry name" value="Znf_RING/FYVE/PHD"/>
</dbReference>
<evidence type="ECO:0000313" key="20">
    <source>
        <dbReference type="Proteomes" id="UP000030645"/>
    </source>
</evidence>
<keyword evidence="7" id="KW-0862">Zinc</keyword>
<dbReference type="InterPro" id="IPR043145">
    <property type="entry name" value="Znf_ZZ_sf"/>
</dbReference>
<evidence type="ECO:0000256" key="2">
    <source>
        <dbReference type="ARBA" id="ARBA00004123"/>
    </source>
</evidence>
<evidence type="ECO:0000256" key="14">
    <source>
        <dbReference type="ARBA" id="ARBA00048017"/>
    </source>
</evidence>
<dbReference type="InterPro" id="IPR000433">
    <property type="entry name" value="Znf_ZZ"/>
</dbReference>
<dbReference type="InterPro" id="IPR019787">
    <property type="entry name" value="Znf_PHD-finger"/>
</dbReference>
<dbReference type="InterPro" id="IPR011011">
    <property type="entry name" value="Znf_FYVE_PHD"/>
</dbReference>
<gene>
    <name evidence="19" type="ORF">L484_009143</name>
</gene>
<evidence type="ECO:0000256" key="12">
    <source>
        <dbReference type="ARBA" id="ARBA00023242"/>
    </source>
</evidence>
<keyword evidence="5" id="KW-0479">Metal-binding</keyword>
<dbReference type="GO" id="GO:0045944">
    <property type="term" value="P:positive regulation of transcription by RNA polymerase II"/>
    <property type="evidence" value="ECO:0007669"/>
    <property type="project" value="TreeGrafter"/>
</dbReference>
<dbReference type="GO" id="GO:0003713">
    <property type="term" value="F:transcription coactivator activity"/>
    <property type="evidence" value="ECO:0007669"/>
    <property type="project" value="TreeGrafter"/>
</dbReference>
<evidence type="ECO:0000256" key="16">
    <source>
        <dbReference type="SAM" id="MobiDB-lite"/>
    </source>
</evidence>
<feature type="region of interest" description="Disordered" evidence="16">
    <location>
        <begin position="1077"/>
        <end position="1108"/>
    </location>
</feature>
<evidence type="ECO:0000256" key="11">
    <source>
        <dbReference type="ARBA" id="ARBA00023163"/>
    </source>
</evidence>
<evidence type="ECO:0000256" key="4">
    <source>
        <dbReference type="ARBA" id="ARBA00022679"/>
    </source>
</evidence>
<evidence type="ECO:0000256" key="1">
    <source>
        <dbReference type="ARBA" id="ARBA00002581"/>
    </source>
</evidence>
<evidence type="ECO:0000256" key="10">
    <source>
        <dbReference type="ARBA" id="ARBA00023159"/>
    </source>
</evidence>
<evidence type="ECO:0000259" key="17">
    <source>
        <dbReference type="PROSITE" id="PS50135"/>
    </source>
</evidence>
<evidence type="ECO:0000313" key="19">
    <source>
        <dbReference type="EMBL" id="EXB72260.1"/>
    </source>
</evidence>
<dbReference type="Proteomes" id="UP000030645">
    <property type="component" value="Unassembled WGS sequence"/>
</dbReference>
<dbReference type="SMART" id="SM01250">
    <property type="entry name" value="KAT11"/>
    <property type="match status" value="1"/>
</dbReference>
<dbReference type="GO" id="GO:0000123">
    <property type="term" value="C:histone acetyltransferase complex"/>
    <property type="evidence" value="ECO:0007669"/>
    <property type="project" value="TreeGrafter"/>
</dbReference>
<dbReference type="SUPFAM" id="SSF57933">
    <property type="entry name" value="TAZ domain"/>
    <property type="match status" value="1"/>
</dbReference>
<dbReference type="Gene3D" id="3.30.60.90">
    <property type="match status" value="1"/>
</dbReference>
<dbReference type="eggNOG" id="KOG1778">
    <property type="taxonomic scope" value="Eukaryota"/>
</dbReference>
<dbReference type="InterPro" id="IPR013178">
    <property type="entry name" value="Histone_AcTrfase_Rtt109/CBP"/>
</dbReference>
<dbReference type="AlphaFoldDB" id="W9R5H0"/>
<reference evidence="20" key="1">
    <citation type="submission" date="2013-01" db="EMBL/GenBank/DDBJ databases">
        <title>Draft Genome Sequence of a Mulberry Tree, Morus notabilis C.K. Schneid.</title>
        <authorList>
            <person name="He N."/>
            <person name="Zhao S."/>
        </authorList>
    </citation>
    <scope>NUCLEOTIDE SEQUENCE</scope>
</reference>
<dbReference type="InterPro" id="IPR035898">
    <property type="entry name" value="TAZ_dom_sf"/>
</dbReference>
<dbReference type="Pfam" id="PF02135">
    <property type="entry name" value="zf-TAZ"/>
    <property type="match status" value="1"/>
</dbReference>
<dbReference type="STRING" id="981085.W9R5H0"/>
<keyword evidence="8" id="KW-0156">Chromatin regulator</keyword>
<dbReference type="GO" id="GO:0004402">
    <property type="term" value="F:histone acetyltransferase activity"/>
    <property type="evidence" value="ECO:0007669"/>
    <property type="project" value="InterPro"/>
</dbReference>
<protein>
    <recommendedName>
        <fullName evidence="3">histone acetyltransferase</fullName>
        <ecNumber evidence="3">2.3.1.48</ecNumber>
    </recommendedName>
</protein>
<feature type="domain" description="ZZ-type" evidence="17">
    <location>
        <begin position="824"/>
        <end position="879"/>
    </location>
</feature>
<dbReference type="PROSITE" id="PS01357">
    <property type="entry name" value="ZF_ZZ_1"/>
    <property type="match status" value="1"/>
</dbReference>
<name>W9R5H0_9ROSA</name>
<dbReference type="EC" id="2.3.1.48" evidence="3"/>
<dbReference type="GO" id="GO:0031490">
    <property type="term" value="F:chromatin DNA binding"/>
    <property type="evidence" value="ECO:0007669"/>
    <property type="project" value="TreeGrafter"/>
</dbReference>
<evidence type="ECO:0000256" key="13">
    <source>
        <dbReference type="ARBA" id="ARBA00023315"/>
    </source>
</evidence>
<feature type="domain" description="CBP/p300-type HAT" evidence="18">
    <location>
        <begin position="520"/>
        <end position="941"/>
    </location>
</feature>